<sequence length="91" mass="10712">MKFARFLLVLIFIAILWPFVKTVSIRKSLARRAEKDNTAKNKKINDSAESSVNPQIEKYKETLTKNDTIKNNEENKVFTKSVQNKEYYQKK</sequence>
<keyword evidence="2" id="KW-1185">Reference proteome</keyword>
<organism evidence="1 2">
    <name type="scientific">Meloidogyne enterolobii</name>
    <name type="common">Root-knot nematode worm</name>
    <name type="synonym">Meloidogyne mayaguensis</name>
    <dbReference type="NCBI Taxonomy" id="390850"/>
    <lineage>
        <taxon>Eukaryota</taxon>
        <taxon>Metazoa</taxon>
        <taxon>Ecdysozoa</taxon>
        <taxon>Nematoda</taxon>
        <taxon>Chromadorea</taxon>
        <taxon>Rhabditida</taxon>
        <taxon>Tylenchina</taxon>
        <taxon>Tylenchomorpha</taxon>
        <taxon>Tylenchoidea</taxon>
        <taxon>Meloidogynidae</taxon>
        <taxon>Meloidogyninae</taxon>
        <taxon>Meloidogyne</taxon>
    </lineage>
</organism>
<accession>A0ACB0YC72</accession>
<reference evidence="1" key="1">
    <citation type="submission" date="2023-11" db="EMBL/GenBank/DDBJ databases">
        <authorList>
            <person name="Poullet M."/>
        </authorList>
    </citation>
    <scope>NUCLEOTIDE SEQUENCE</scope>
    <source>
        <strain evidence="1">E1834</strain>
    </source>
</reference>
<proteinExistence type="predicted"/>
<gene>
    <name evidence="1" type="ORF">MENTE1834_LOCUS10297</name>
</gene>
<evidence type="ECO:0000313" key="1">
    <source>
        <dbReference type="EMBL" id="CAK5040741.1"/>
    </source>
</evidence>
<protein>
    <submittedName>
        <fullName evidence="1">Uncharacterized protein</fullName>
    </submittedName>
</protein>
<comment type="caution">
    <text evidence="1">The sequence shown here is derived from an EMBL/GenBank/DDBJ whole genome shotgun (WGS) entry which is preliminary data.</text>
</comment>
<evidence type="ECO:0000313" key="2">
    <source>
        <dbReference type="Proteomes" id="UP001497535"/>
    </source>
</evidence>
<name>A0ACB0YC72_MELEN</name>
<dbReference type="EMBL" id="CAVMJV010000010">
    <property type="protein sequence ID" value="CAK5040741.1"/>
    <property type="molecule type" value="Genomic_DNA"/>
</dbReference>
<dbReference type="Proteomes" id="UP001497535">
    <property type="component" value="Unassembled WGS sequence"/>
</dbReference>